<feature type="transmembrane region" description="Helical" evidence="7">
    <location>
        <begin position="139"/>
        <end position="159"/>
    </location>
</feature>
<evidence type="ECO:0000313" key="10">
    <source>
        <dbReference type="Proteomes" id="UP001413721"/>
    </source>
</evidence>
<comment type="similarity">
    <text evidence="7">Belongs to the TRAP transporter small permease family.</text>
</comment>
<name>A0ABU9YNP7_9PROT</name>
<feature type="transmembrane region" description="Helical" evidence="7">
    <location>
        <begin position="12"/>
        <end position="33"/>
    </location>
</feature>
<comment type="caution">
    <text evidence="9">The sequence shown here is derived from an EMBL/GenBank/DDBJ whole genome shotgun (WGS) entry which is preliminary data.</text>
</comment>
<evidence type="ECO:0000256" key="7">
    <source>
        <dbReference type="RuleBase" id="RU369079"/>
    </source>
</evidence>
<evidence type="ECO:0000256" key="5">
    <source>
        <dbReference type="ARBA" id="ARBA00022989"/>
    </source>
</evidence>
<comment type="subunit">
    <text evidence="7">The complex comprises the extracytoplasmic solute receptor protein and the two transmembrane proteins.</text>
</comment>
<dbReference type="Pfam" id="PF04290">
    <property type="entry name" value="DctQ"/>
    <property type="match status" value="1"/>
</dbReference>
<keyword evidence="2 7" id="KW-0813">Transport</keyword>
<evidence type="ECO:0000256" key="6">
    <source>
        <dbReference type="ARBA" id="ARBA00023136"/>
    </source>
</evidence>
<proteinExistence type="inferred from homology"/>
<accession>A0ABU9YNP7</accession>
<keyword evidence="5 7" id="KW-1133">Transmembrane helix</keyword>
<keyword evidence="4 7" id="KW-0812">Transmembrane</keyword>
<comment type="function">
    <text evidence="7">Part of the tripartite ATP-independent periplasmic (TRAP) transport system.</text>
</comment>
<sequence length="169" mass="18050">MRTVIRHLSARAAGLTDALGTIAVLLMFAHMGLDIVIRLITGAPPEGMPEAVARIYMVMVVFLPLAGLQASGGQIEVTFLADRLRGRPARLQRGFAALVTMAVAAIFTWLSADVAWTATIRGERIVLTTFSLPVWPGRWAVVAGFGALSLVAFCQLLAVPGDDRTEPVP</sequence>
<dbReference type="Proteomes" id="UP001413721">
    <property type="component" value="Unassembled WGS sequence"/>
</dbReference>
<protein>
    <recommendedName>
        <fullName evidence="7">TRAP transporter small permease protein</fullName>
    </recommendedName>
</protein>
<organism evidence="9 10">
    <name type="scientific">Tistrella arctica</name>
    <dbReference type="NCBI Taxonomy" id="3133430"/>
    <lineage>
        <taxon>Bacteria</taxon>
        <taxon>Pseudomonadati</taxon>
        <taxon>Pseudomonadota</taxon>
        <taxon>Alphaproteobacteria</taxon>
        <taxon>Geminicoccales</taxon>
        <taxon>Geminicoccaceae</taxon>
        <taxon>Tistrella</taxon>
    </lineage>
</organism>
<reference evidence="9 10" key="1">
    <citation type="submission" date="2024-03" db="EMBL/GenBank/DDBJ databases">
        <title>High-quality draft genome sequencing of Tistrella sp. BH-R2-4.</title>
        <authorList>
            <person name="Dong C."/>
        </authorList>
    </citation>
    <scope>NUCLEOTIDE SEQUENCE [LARGE SCALE GENOMIC DNA]</scope>
    <source>
        <strain evidence="9 10">BH-R2-4</strain>
    </source>
</reference>
<feature type="transmembrane region" description="Helical" evidence="7">
    <location>
        <begin position="94"/>
        <end position="119"/>
    </location>
</feature>
<gene>
    <name evidence="9" type="ORF">WG926_19030</name>
</gene>
<dbReference type="EMBL" id="JBBKTW010000007">
    <property type="protein sequence ID" value="MEN2990414.1"/>
    <property type="molecule type" value="Genomic_DNA"/>
</dbReference>
<evidence type="ECO:0000256" key="1">
    <source>
        <dbReference type="ARBA" id="ARBA00004651"/>
    </source>
</evidence>
<evidence type="ECO:0000256" key="3">
    <source>
        <dbReference type="ARBA" id="ARBA00022475"/>
    </source>
</evidence>
<dbReference type="RefSeq" id="WP_345931868.1">
    <property type="nucleotide sequence ID" value="NZ_JBBKTV010000002.1"/>
</dbReference>
<evidence type="ECO:0000259" key="8">
    <source>
        <dbReference type="Pfam" id="PF04290"/>
    </source>
</evidence>
<evidence type="ECO:0000256" key="4">
    <source>
        <dbReference type="ARBA" id="ARBA00022692"/>
    </source>
</evidence>
<keyword evidence="10" id="KW-1185">Reference proteome</keyword>
<evidence type="ECO:0000313" key="9">
    <source>
        <dbReference type="EMBL" id="MEN2990414.1"/>
    </source>
</evidence>
<dbReference type="InterPro" id="IPR055348">
    <property type="entry name" value="DctQ"/>
</dbReference>
<comment type="subcellular location">
    <subcellularLocation>
        <location evidence="7">Cell inner membrane</location>
        <topology evidence="7">Multi-pass membrane protein</topology>
    </subcellularLocation>
    <subcellularLocation>
        <location evidence="1">Cell membrane</location>
        <topology evidence="1">Multi-pass membrane protein</topology>
    </subcellularLocation>
</comment>
<evidence type="ECO:0000256" key="2">
    <source>
        <dbReference type="ARBA" id="ARBA00022448"/>
    </source>
</evidence>
<feature type="transmembrane region" description="Helical" evidence="7">
    <location>
        <begin position="53"/>
        <end position="73"/>
    </location>
</feature>
<feature type="domain" description="Tripartite ATP-independent periplasmic transporters DctQ component" evidence="8">
    <location>
        <begin position="27"/>
        <end position="157"/>
    </location>
</feature>
<keyword evidence="6 7" id="KW-0472">Membrane</keyword>
<keyword evidence="3" id="KW-1003">Cell membrane</keyword>
<keyword evidence="7" id="KW-0997">Cell inner membrane</keyword>